<dbReference type="EMBL" id="CVMT01000001">
    <property type="protein sequence ID" value="CRG84680.1"/>
    <property type="molecule type" value="Genomic_DNA"/>
</dbReference>
<feature type="region of interest" description="Disordered" evidence="1">
    <location>
        <begin position="107"/>
        <end position="138"/>
    </location>
</feature>
<feature type="compositionally biased region" description="Low complexity" evidence="1">
    <location>
        <begin position="44"/>
        <end position="58"/>
    </location>
</feature>
<organism evidence="2 3">
    <name type="scientific">Talaromyces islandicus</name>
    <name type="common">Penicillium islandicum</name>
    <dbReference type="NCBI Taxonomy" id="28573"/>
    <lineage>
        <taxon>Eukaryota</taxon>
        <taxon>Fungi</taxon>
        <taxon>Dikarya</taxon>
        <taxon>Ascomycota</taxon>
        <taxon>Pezizomycotina</taxon>
        <taxon>Eurotiomycetes</taxon>
        <taxon>Eurotiomycetidae</taxon>
        <taxon>Eurotiales</taxon>
        <taxon>Trichocomaceae</taxon>
        <taxon>Talaromyces</taxon>
        <taxon>Talaromyces sect. Islandici</taxon>
    </lineage>
</organism>
<proteinExistence type="predicted"/>
<evidence type="ECO:0000256" key="1">
    <source>
        <dbReference type="SAM" id="MobiDB-lite"/>
    </source>
</evidence>
<keyword evidence="3" id="KW-1185">Reference proteome</keyword>
<feature type="compositionally biased region" description="Low complexity" evidence="1">
    <location>
        <begin position="120"/>
        <end position="138"/>
    </location>
</feature>
<evidence type="ECO:0000313" key="2">
    <source>
        <dbReference type="EMBL" id="CRG84680.1"/>
    </source>
</evidence>
<accession>A0A0U1LP49</accession>
<dbReference type="Proteomes" id="UP000054383">
    <property type="component" value="Unassembled WGS sequence"/>
</dbReference>
<dbReference type="OrthoDB" id="10645537at2759"/>
<sequence>MSLTTPPAVPSPFSRTASFPSSPGFRSRLPIPCKSPPSIRDTTPSVPSAPALGSSSSARLDERRAARDARPRPWSDRPTWAPAKPRCVRPSPAQLATLCPRRLFDRQQARQRRDRPWAVSASPCRQSQSSTSPSAATSSAAAAIAPSGLRGILKSRCSVPRAAKKKVVWSADSTVVEVSRWIKESEEYDDDNEVYEAMCF</sequence>
<feature type="compositionally biased region" description="Basic and acidic residues" evidence="1">
    <location>
        <begin position="59"/>
        <end position="75"/>
    </location>
</feature>
<feature type="region of interest" description="Disordered" evidence="1">
    <location>
        <begin position="1"/>
        <end position="88"/>
    </location>
</feature>
<gene>
    <name evidence="2" type="ORF">PISL3812_01933</name>
</gene>
<name>A0A0U1LP49_TALIS</name>
<reference evidence="2 3" key="1">
    <citation type="submission" date="2015-04" db="EMBL/GenBank/DDBJ databases">
        <authorList>
            <person name="Syromyatnikov M.Y."/>
            <person name="Popov V.N."/>
        </authorList>
    </citation>
    <scope>NUCLEOTIDE SEQUENCE [LARGE SCALE GENOMIC DNA]</scope>
    <source>
        <strain evidence="2">WF-38-12</strain>
    </source>
</reference>
<protein>
    <submittedName>
        <fullName evidence="2">Uncharacterized protein</fullName>
    </submittedName>
</protein>
<dbReference type="AlphaFoldDB" id="A0A0U1LP49"/>
<evidence type="ECO:0000313" key="3">
    <source>
        <dbReference type="Proteomes" id="UP000054383"/>
    </source>
</evidence>